<keyword evidence="2" id="KW-1185">Reference proteome</keyword>
<accession>A0A0J1ER20</accession>
<dbReference type="STRING" id="595434.RISK_000098"/>
<dbReference type="AlphaFoldDB" id="A0A0J1ER20"/>
<dbReference type="PATRIC" id="fig|595434.4.peg.92"/>
<proteinExistence type="predicted"/>
<dbReference type="EMBL" id="LECT01000001">
    <property type="protein sequence ID" value="KLU07919.1"/>
    <property type="molecule type" value="Genomic_DNA"/>
</dbReference>
<reference evidence="1" key="1">
    <citation type="submission" date="2015-05" db="EMBL/GenBank/DDBJ databases">
        <title>Permanent draft genome of Rhodopirellula islandicus K833.</title>
        <authorList>
            <person name="Kizina J."/>
            <person name="Richter M."/>
            <person name="Glockner F.O."/>
            <person name="Harder J."/>
        </authorList>
    </citation>
    <scope>NUCLEOTIDE SEQUENCE [LARGE SCALE GENOMIC DNA]</scope>
    <source>
        <strain evidence="1">K833</strain>
    </source>
</reference>
<sequence>MCPLNQCASSNTHATGTIRILRLISASGLSESQSIGAANVSPGLWTSNLRLCTG</sequence>
<evidence type="ECO:0000313" key="1">
    <source>
        <dbReference type="EMBL" id="KLU07919.1"/>
    </source>
</evidence>
<comment type="caution">
    <text evidence="1">The sequence shown here is derived from an EMBL/GenBank/DDBJ whole genome shotgun (WGS) entry which is preliminary data.</text>
</comment>
<dbReference type="Proteomes" id="UP000036367">
    <property type="component" value="Unassembled WGS sequence"/>
</dbReference>
<protein>
    <submittedName>
        <fullName evidence="1">Uncharacterized protein</fullName>
    </submittedName>
</protein>
<evidence type="ECO:0000313" key="2">
    <source>
        <dbReference type="Proteomes" id="UP000036367"/>
    </source>
</evidence>
<name>A0A0J1ER20_RHOIS</name>
<organism evidence="1 2">
    <name type="scientific">Rhodopirellula islandica</name>
    <dbReference type="NCBI Taxonomy" id="595434"/>
    <lineage>
        <taxon>Bacteria</taxon>
        <taxon>Pseudomonadati</taxon>
        <taxon>Planctomycetota</taxon>
        <taxon>Planctomycetia</taxon>
        <taxon>Pirellulales</taxon>
        <taxon>Pirellulaceae</taxon>
        <taxon>Rhodopirellula</taxon>
    </lineage>
</organism>
<gene>
    <name evidence="1" type="ORF">RISK_000098</name>
</gene>